<organism evidence="2 3">
    <name type="scientific">Maribellus comscasis</name>
    <dbReference type="NCBI Taxonomy" id="2681766"/>
    <lineage>
        <taxon>Bacteria</taxon>
        <taxon>Pseudomonadati</taxon>
        <taxon>Bacteroidota</taxon>
        <taxon>Bacteroidia</taxon>
        <taxon>Marinilabiliales</taxon>
        <taxon>Prolixibacteraceae</taxon>
        <taxon>Maribellus</taxon>
    </lineage>
</organism>
<name>A0A6I6JYJ0_9BACT</name>
<dbReference type="InterPro" id="IPR018490">
    <property type="entry name" value="cNMP-bd_dom_sf"/>
</dbReference>
<dbReference type="RefSeq" id="WP_158863149.1">
    <property type="nucleotide sequence ID" value="NZ_CP046401.1"/>
</dbReference>
<accession>A0A6I6JYJ0</accession>
<dbReference type="PROSITE" id="PS50042">
    <property type="entry name" value="CNMP_BINDING_3"/>
    <property type="match status" value="1"/>
</dbReference>
<dbReference type="CDD" id="cd00038">
    <property type="entry name" value="CAP_ED"/>
    <property type="match status" value="1"/>
</dbReference>
<dbReference type="KEGG" id="mcos:GM418_03365"/>
<dbReference type="SUPFAM" id="SSF51206">
    <property type="entry name" value="cAMP-binding domain-like"/>
    <property type="match status" value="1"/>
</dbReference>
<dbReference type="InterPro" id="IPR000595">
    <property type="entry name" value="cNMP-bd_dom"/>
</dbReference>
<keyword evidence="3" id="KW-1185">Reference proteome</keyword>
<proteinExistence type="predicted"/>
<evidence type="ECO:0000313" key="3">
    <source>
        <dbReference type="Proteomes" id="UP000428260"/>
    </source>
</evidence>
<evidence type="ECO:0000313" key="2">
    <source>
        <dbReference type="EMBL" id="QGY42724.1"/>
    </source>
</evidence>
<evidence type="ECO:0000259" key="1">
    <source>
        <dbReference type="PROSITE" id="PS50042"/>
    </source>
</evidence>
<dbReference type="Proteomes" id="UP000428260">
    <property type="component" value="Chromosome"/>
</dbReference>
<gene>
    <name evidence="2" type="ORF">GM418_03365</name>
</gene>
<feature type="domain" description="Cyclic nucleotide-binding" evidence="1">
    <location>
        <begin position="14"/>
        <end position="116"/>
    </location>
</feature>
<dbReference type="Gene3D" id="2.60.120.10">
    <property type="entry name" value="Jelly Rolls"/>
    <property type="match status" value="1"/>
</dbReference>
<dbReference type="AlphaFoldDB" id="A0A6I6JYJ0"/>
<reference evidence="2 3" key="1">
    <citation type="submission" date="2019-11" db="EMBL/GenBank/DDBJ databases">
        <authorList>
            <person name="Zheng R.K."/>
            <person name="Sun C.M."/>
        </authorList>
    </citation>
    <scope>NUCLEOTIDE SEQUENCE [LARGE SCALE GENOMIC DNA]</scope>
    <source>
        <strain evidence="2 3">WC007</strain>
    </source>
</reference>
<dbReference type="EMBL" id="CP046401">
    <property type="protein sequence ID" value="QGY42724.1"/>
    <property type="molecule type" value="Genomic_DNA"/>
</dbReference>
<dbReference type="Pfam" id="PF00027">
    <property type="entry name" value="cNMP_binding"/>
    <property type="match status" value="1"/>
</dbReference>
<protein>
    <submittedName>
        <fullName evidence="2">Cyclic nucleotide-binding domain-containing protein</fullName>
    </submittedName>
</protein>
<sequence>MKEKKSDFLEKVNNISPLSNDASEELIQHIQTNSYKKGELIHTNGRVCRHLFFVESGLAKHFYYHNGNHYVLRFFEENNFFIATDSFFNDLPAEYSTLALEETTISHLAYDDFELLCQKYHSFESFARKFVSTVAYTAISNLKGLLYLDATERYAKFLKEYGHLQQRISLGDTAGFLGISQVSLSRIRAKK</sequence>
<dbReference type="InterPro" id="IPR014710">
    <property type="entry name" value="RmlC-like_jellyroll"/>
</dbReference>